<dbReference type="EMBL" id="JANPWB010000013">
    <property type="protein sequence ID" value="KAJ1110020.1"/>
    <property type="molecule type" value="Genomic_DNA"/>
</dbReference>
<keyword evidence="2" id="KW-1185">Reference proteome</keyword>
<protein>
    <submittedName>
        <fullName evidence="1">Uncharacterized protein</fullName>
    </submittedName>
</protein>
<evidence type="ECO:0000313" key="1">
    <source>
        <dbReference type="EMBL" id="KAJ1110020.1"/>
    </source>
</evidence>
<name>A0AAV7N564_PLEWA</name>
<proteinExistence type="predicted"/>
<dbReference type="Proteomes" id="UP001066276">
    <property type="component" value="Chromosome 9"/>
</dbReference>
<organism evidence="1 2">
    <name type="scientific">Pleurodeles waltl</name>
    <name type="common">Iberian ribbed newt</name>
    <dbReference type="NCBI Taxonomy" id="8319"/>
    <lineage>
        <taxon>Eukaryota</taxon>
        <taxon>Metazoa</taxon>
        <taxon>Chordata</taxon>
        <taxon>Craniata</taxon>
        <taxon>Vertebrata</taxon>
        <taxon>Euteleostomi</taxon>
        <taxon>Amphibia</taxon>
        <taxon>Batrachia</taxon>
        <taxon>Caudata</taxon>
        <taxon>Salamandroidea</taxon>
        <taxon>Salamandridae</taxon>
        <taxon>Pleurodelinae</taxon>
        <taxon>Pleurodeles</taxon>
    </lineage>
</organism>
<gene>
    <name evidence="1" type="ORF">NDU88_007375</name>
</gene>
<comment type="caution">
    <text evidence="1">The sequence shown here is derived from an EMBL/GenBank/DDBJ whole genome shotgun (WGS) entry which is preliminary data.</text>
</comment>
<accession>A0AAV7N564</accession>
<dbReference type="AlphaFoldDB" id="A0AAV7N564"/>
<evidence type="ECO:0000313" key="2">
    <source>
        <dbReference type="Proteomes" id="UP001066276"/>
    </source>
</evidence>
<reference evidence="1" key="1">
    <citation type="journal article" date="2022" name="bioRxiv">
        <title>Sequencing and chromosome-scale assembly of the giantPleurodeles waltlgenome.</title>
        <authorList>
            <person name="Brown T."/>
            <person name="Elewa A."/>
            <person name="Iarovenko S."/>
            <person name="Subramanian E."/>
            <person name="Araus A.J."/>
            <person name="Petzold A."/>
            <person name="Susuki M."/>
            <person name="Suzuki K.-i.T."/>
            <person name="Hayashi T."/>
            <person name="Toyoda A."/>
            <person name="Oliveira C."/>
            <person name="Osipova E."/>
            <person name="Leigh N.D."/>
            <person name="Simon A."/>
            <person name="Yun M.H."/>
        </authorList>
    </citation>
    <scope>NUCLEOTIDE SEQUENCE</scope>
    <source>
        <strain evidence="1">20211129_DDA</strain>
        <tissue evidence="1">Liver</tissue>
    </source>
</reference>
<sequence>MYNVMHLAEIGFKRAPTKMMVPAARARSPKRTPKPEFIEMINGKPKQQAKDAVPEDGLDGCKGELDGEHNLAAFND</sequence>